<dbReference type="InterPro" id="IPR011051">
    <property type="entry name" value="RmlC_Cupin_sf"/>
</dbReference>
<dbReference type="InterPro" id="IPR009057">
    <property type="entry name" value="Homeodomain-like_sf"/>
</dbReference>
<dbReference type="PANTHER" id="PTHR11019:SF199">
    <property type="entry name" value="HTH-TYPE TRANSCRIPTIONAL REGULATOR NIMR"/>
    <property type="match status" value="1"/>
</dbReference>
<dbReference type="GO" id="GO:0043565">
    <property type="term" value="F:sequence-specific DNA binding"/>
    <property type="evidence" value="ECO:0007669"/>
    <property type="project" value="InterPro"/>
</dbReference>
<keyword evidence="3" id="KW-0238">DNA-binding</keyword>
<dbReference type="InterPro" id="IPR014710">
    <property type="entry name" value="RmlC-like_jellyroll"/>
</dbReference>
<sequence>MTKIRHEPIAPTRAQWLSPGAGIDAHRHDDHQIVYAARGVLAITTDAGTWVAPANRAIWVPAGRAHAHQAHGTLELHLVGLPATDNPLGLDEPTVLTASPLLRELILAYTRAPHDESPERARLRAVLLDQLRVSPQQPVHLPAPTSPRLQALCALLRADPADNRTLAALGREIGASDRTLSRLFKSELGMTFPQWRTQLRLYHALVLLAENTPVTTVAHLCGWSSASAFIDVFRRAFGRTPGAHQAEAGRPVANARFTPGDAHDATLC</sequence>
<dbReference type="InterPro" id="IPR013096">
    <property type="entry name" value="Cupin_2"/>
</dbReference>
<dbReference type="PANTHER" id="PTHR11019">
    <property type="entry name" value="HTH-TYPE TRANSCRIPTIONAL REGULATOR NIMR"/>
    <property type="match status" value="1"/>
</dbReference>
<dbReference type="Proteomes" id="UP000236047">
    <property type="component" value="Unassembled WGS sequence"/>
</dbReference>
<dbReference type="EMBL" id="LJSN01000002">
    <property type="protein sequence ID" value="PNE40403.1"/>
    <property type="molecule type" value="Genomic_DNA"/>
</dbReference>
<reference evidence="9" key="1">
    <citation type="submission" date="2015-09" db="EMBL/GenBank/DDBJ databases">
        <authorList>
            <person name="Graham D.E."/>
            <person name="Mahan K.M."/>
            <person name="Klingeman D.M."/>
            <person name="Fida T."/>
            <person name="Giannone R.J."/>
            <person name="Hettich R.L."/>
            <person name="Parry R.J."/>
            <person name="Spain J.C."/>
        </authorList>
    </citation>
    <scope>NUCLEOTIDE SEQUENCE [LARGE SCALE GENOMIC DNA]</scope>
    <source>
        <strain evidence="9">JCM 4701</strain>
    </source>
</reference>
<feature type="domain" description="HTH araC/xylS-type" evidence="7">
    <location>
        <begin position="150"/>
        <end position="247"/>
    </location>
</feature>
<proteinExistence type="predicted"/>
<comment type="caution">
    <text evidence="8">The sequence shown here is derived from an EMBL/GenBank/DDBJ whole genome shotgun (WGS) entry which is preliminary data.</text>
</comment>
<keyword evidence="2" id="KW-0805">Transcription regulation</keyword>
<dbReference type="Gene3D" id="2.60.120.10">
    <property type="entry name" value="Jelly Rolls"/>
    <property type="match status" value="1"/>
</dbReference>
<protein>
    <recommendedName>
        <fullName evidence="5">HTH-type transcriptional regulator RipA</fullName>
    </recommendedName>
    <alternativeName>
        <fullName evidence="6">Repressor of iron proteins A</fullName>
    </alternativeName>
</protein>
<dbReference type="Pfam" id="PF12833">
    <property type="entry name" value="HTH_18"/>
    <property type="match status" value="1"/>
</dbReference>
<dbReference type="InterPro" id="IPR018060">
    <property type="entry name" value="HTH_AraC"/>
</dbReference>
<dbReference type="PROSITE" id="PS01124">
    <property type="entry name" value="HTH_ARAC_FAMILY_2"/>
    <property type="match status" value="1"/>
</dbReference>
<organism evidence="8 9">
    <name type="scientific">Streptomyces noursei</name>
    <name type="common">Streptomyces albulus</name>
    <dbReference type="NCBI Taxonomy" id="1971"/>
    <lineage>
        <taxon>Bacteria</taxon>
        <taxon>Bacillati</taxon>
        <taxon>Actinomycetota</taxon>
        <taxon>Actinomycetes</taxon>
        <taxon>Kitasatosporales</taxon>
        <taxon>Streptomycetaceae</taxon>
        <taxon>Streptomyces</taxon>
    </lineage>
</organism>
<keyword evidence="1" id="KW-0678">Repressor</keyword>
<evidence type="ECO:0000259" key="7">
    <source>
        <dbReference type="PROSITE" id="PS01124"/>
    </source>
</evidence>
<accession>A0A2N8PH97</accession>
<name>A0A2N8PH97_STRNR</name>
<dbReference type="GO" id="GO:0003700">
    <property type="term" value="F:DNA-binding transcription factor activity"/>
    <property type="evidence" value="ECO:0007669"/>
    <property type="project" value="InterPro"/>
</dbReference>
<dbReference type="Gene3D" id="1.10.10.60">
    <property type="entry name" value="Homeodomain-like"/>
    <property type="match status" value="2"/>
</dbReference>
<keyword evidence="4" id="KW-0804">Transcription</keyword>
<evidence type="ECO:0000256" key="2">
    <source>
        <dbReference type="ARBA" id="ARBA00023015"/>
    </source>
</evidence>
<gene>
    <name evidence="8" type="ORF">AOB60_05455</name>
</gene>
<dbReference type="FunFam" id="1.10.10.60:FF:000132">
    <property type="entry name" value="AraC family transcriptional regulator"/>
    <property type="match status" value="1"/>
</dbReference>
<evidence type="ECO:0000313" key="8">
    <source>
        <dbReference type="EMBL" id="PNE40403.1"/>
    </source>
</evidence>
<dbReference type="Pfam" id="PF07883">
    <property type="entry name" value="Cupin_2"/>
    <property type="match status" value="1"/>
</dbReference>
<dbReference type="SMART" id="SM00342">
    <property type="entry name" value="HTH_ARAC"/>
    <property type="match status" value="1"/>
</dbReference>
<evidence type="ECO:0000256" key="3">
    <source>
        <dbReference type="ARBA" id="ARBA00023125"/>
    </source>
</evidence>
<evidence type="ECO:0000256" key="4">
    <source>
        <dbReference type="ARBA" id="ARBA00023163"/>
    </source>
</evidence>
<evidence type="ECO:0000256" key="1">
    <source>
        <dbReference type="ARBA" id="ARBA00022491"/>
    </source>
</evidence>
<dbReference type="SUPFAM" id="SSF46689">
    <property type="entry name" value="Homeodomain-like"/>
    <property type="match status" value="1"/>
</dbReference>
<evidence type="ECO:0000313" key="9">
    <source>
        <dbReference type="Proteomes" id="UP000236047"/>
    </source>
</evidence>
<keyword evidence="9" id="KW-1185">Reference proteome</keyword>
<dbReference type="RefSeq" id="WP_102923002.1">
    <property type="nucleotide sequence ID" value="NZ_LJSN01000002.1"/>
</dbReference>
<evidence type="ECO:0000256" key="6">
    <source>
        <dbReference type="ARBA" id="ARBA00079449"/>
    </source>
</evidence>
<dbReference type="CDD" id="cd06124">
    <property type="entry name" value="cupin_NimR-like_N"/>
    <property type="match status" value="1"/>
</dbReference>
<dbReference type="SUPFAM" id="SSF51182">
    <property type="entry name" value="RmlC-like cupins"/>
    <property type="match status" value="1"/>
</dbReference>
<evidence type="ECO:0000256" key="5">
    <source>
        <dbReference type="ARBA" id="ARBA00074140"/>
    </source>
</evidence>
<dbReference type="AlphaFoldDB" id="A0A2N8PH97"/>